<dbReference type="InterPro" id="IPR005958">
    <property type="entry name" value="TyrNic_aminoTrfase"/>
</dbReference>
<evidence type="ECO:0000256" key="6">
    <source>
        <dbReference type="PIRNR" id="PIRNR000517"/>
    </source>
</evidence>
<organism evidence="9 10">
    <name type="scientific">Trifolium subterraneum</name>
    <name type="common">Subterranean clover</name>
    <dbReference type="NCBI Taxonomy" id="3900"/>
    <lineage>
        <taxon>Eukaryota</taxon>
        <taxon>Viridiplantae</taxon>
        <taxon>Streptophyta</taxon>
        <taxon>Embryophyta</taxon>
        <taxon>Tracheophyta</taxon>
        <taxon>Spermatophyta</taxon>
        <taxon>Magnoliopsida</taxon>
        <taxon>eudicotyledons</taxon>
        <taxon>Gunneridae</taxon>
        <taxon>Pentapetalae</taxon>
        <taxon>rosids</taxon>
        <taxon>fabids</taxon>
        <taxon>Fabales</taxon>
        <taxon>Fabaceae</taxon>
        <taxon>Papilionoideae</taxon>
        <taxon>50 kb inversion clade</taxon>
        <taxon>NPAAA clade</taxon>
        <taxon>Hologalegina</taxon>
        <taxon>IRL clade</taxon>
        <taxon>Trifolieae</taxon>
        <taxon>Trifolium</taxon>
    </lineage>
</organism>
<dbReference type="PANTHER" id="PTHR45744">
    <property type="entry name" value="TYROSINE AMINOTRANSFERASE"/>
    <property type="match status" value="1"/>
</dbReference>
<name>A0A2Z6LRN0_TRISU</name>
<gene>
    <name evidence="9" type="ORF">TSUD_372000</name>
</gene>
<dbReference type="CDD" id="cd00609">
    <property type="entry name" value="AAT_like"/>
    <property type="match status" value="1"/>
</dbReference>
<keyword evidence="5 6" id="KW-0663">Pyridoxal phosphate</keyword>
<dbReference type="GO" id="GO:0004838">
    <property type="term" value="F:L-tyrosine-2-oxoglutarate transaminase activity"/>
    <property type="evidence" value="ECO:0007669"/>
    <property type="project" value="TreeGrafter"/>
</dbReference>
<dbReference type="OrthoDB" id="7042322at2759"/>
<evidence type="ECO:0000256" key="5">
    <source>
        <dbReference type="ARBA" id="ARBA00022898"/>
    </source>
</evidence>
<comment type="similarity">
    <text evidence="2 6">Belongs to the class-I pyridoxal-phosphate-dependent aminotransferase family.</text>
</comment>
<proteinExistence type="inferred from homology"/>
<dbReference type="GO" id="GO:0030170">
    <property type="term" value="F:pyridoxal phosphate binding"/>
    <property type="evidence" value="ECO:0007669"/>
    <property type="project" value="InterPro"/>
</dbReference>
<keyword evidence="3" id="KW-0032">Aminotransferase</keyword>
<protein>
    <recommendedName>
        <fullName evidence="8">Aminotransferase class I/classII large domain-containing protein</fullName>
    </recommendedName>
</protein>
<dbReference type="InterPro" id="IPR015421">
    <property type="entry name" value="PyrdxlP-dep_Trfase_major"/>
</dbReference>
<keyword evidence="10" id="KW-1185">Reference proteome</keyword>
<dbReference type="EMBL" id="DF973227">
    <property type="protein sequence ID" value="GAU21306.1"/>
    <property type="molecule type" value="Genomic_DNA"/>
</dbReference>
<evidence type="ECO:0000256" key="1">
    <source>
        <dbReference type="ARBA" id="ARBA00001933"/>
    </source>
</evidence>
<comment type="cofactor">
    <cofactor evidence="1 6 7">
        <name>pyridoxal 5'-phosphate</name>
        <dbReference type="ChEBI" id="CHEBI:597326"/>
    </cofactor>
</comment>
<dbReference type="GO" id="GO:0006572">
    <property type="term" value="P:L-tyrosine catabolic process"/>
    <property type="evidence" value="ECO:0007669"/>
    <property type="project" value="TreeGrafter"/>
</dbReference>
<keyword evidence="4" id="KW-0808">Transferase</keyword>
<dbReference type="NCBIfam" id="TIGR01265">
    <property type="entry name" value="tyr_nico_aTase"/>
    <property type="match status" value="1"/>
</dbReference>
<feature type="domain" description="Aminotransferase class I/classII large" evidence="8">
    <location>
        <begin position="50"/>
        <end position="412"/>
    </location>
</feature>
<evidence type="ECO:0000259" key="8">
    <source>
        <dbReference type="Pfam" id="PF00155"/>
    </source>
</evidence>
<evidence type="ECO:0000256" key="2">
    <source>
        <dbReference type="ARBA" id="ARBA00007441"/>
    </source>
</evidence>
<dbReference type="Gene3D" id="3.40.640.10">
    <property type="entry name" value="Type I PLP-dependent aspartate aminotransferase-like (Major domain)"/>
    <property type="match status" value="1"/>
</dbReference>
<evidence type="ECO:0000313" key="9">
    <source>
        <dbReference type="EMBL" id="GAU21306.1"/>
    </source>
</evidence>
<dbReference type="AlphaFoldDB" id="A0A2Z6LRN0"/>
<reference evidence="10" key="1">
    <citation type="journal article" date="2017" name="Front. Plant Sci.">
        <title>Climate Clever Clovers: New Paradigm to Reduce the Environmental Footprint of Ruminants by Breeding Low Methanogenic Forages Utilizing Haplotype Variation.</title>
        <authorList>
            <person name="Kaur P."/>
            <person name="Appels R."/>
            <person name="Bayer P.E."/>
            <person name="Keeble-Gagnere G."/>
            <person name="Wang J."/>
            <person name="Hirakawa H."/>
            <person name="Shirasawa K."/>
            <person name="Vercoe P."/>
            <person name="Stefanova K."/>
            <person name="Durmic Z."/>
            <person name="Nichols P."/>
            <person name="Revell C."/>
            <person name="Isobe S.N."/>
            <person name="Edwards D."/>
            <person name="Erskine W."/>
        </authorList>
    </citation>
    <scope>NUCLEOTIDE SEQUENCE [LARGE SCALE GENOMIC DNA]</scope>
    <source>
        <strain evidence="10">cv. Daliak</strain>
    </source>
</reference>
<dbReference type="PIRSF" id="PIRSF000517">
    <property type="entry name" value="Tyr_transaminase"/>
    <property type="match status" value="1"/>
</dbReference>
<feature type="modified residue" description="N6-(pyridoxal phosphate)lysine" evidence="7">
    <location>
        <position position="259"/>
    </location>
</feature>
<dbReference type="InterPro" id="IPR015422">
    <property type="entry name" value="PyrdxlP-dep_Trfase_small"/>
</dbReference>
<dbReference type="InterPro" id="IPR004839">
    <property type="entry name" value="Aminotransferase_I/II_large"/>
</dbReference>
<evidence type="ECO:0000313" key="10">
    <source>
        <dbReference type="Proteomes" id="UP000242715"/>
    </source>
</evidence>
<evidence type="ECO:0000256" key="3">
    <source>
        <dbReference type="ARBA" id="ARBA00022576"/>
    </source>
</evidence>
<dbReference type="PANTHER" id="PTHR45744:SF2">
    <property type="entry name" value="TYROSINE AMINOTRANSFERASE"/>
    <property type="match status" value="1"/>
</dbReference>
<dbReference type="Proteomes" id="UP000242715">
    <property type="component" value="Unassembled WGS sequence"/>
</dbReference>
<dbReference type="FunFam" id="3.40.640.10:FF:000048">
    <property type="entry name" value="tyrosine aminotransferase"/>
    <property type="match status" value="1"/>
</dbReference>
<sequence>MESVVVGIGIGTMNHEYKATSTITIKGILSLLMESVGENNNNKDDNESKRVISLGMGDPTLSTFFPNTKVTEEAVADSLHSGKFHGYAPTAGLLQARNAIAKYLSNDLPYELSSDDVFITCGCTQAIDVSVALLARPGANILLPRPGFPIYELSAAFRQVEVRHYDLLPERGWEVDLDSIEALADQNTVALVIINPGNPCGNVYTYHHLEKIAKTAKRLGTIVIADEVYGHLAFGDNPFVPMGVFGSIVPVLTLGSLSKRWIVPGWRLGWFVTSDPSGTFRKPKVVERIKKYFDLLGGPATFIQAAVPRIITQTEEVFFRKTIDNLRHTADICCQEIEDIPCISSPCKPQGSMAMMVELNLSLLEDISDDIDFCFKLAKEESVIILPGTAVGLKDWIRITFAADPSALREALGLCLLLKMVAFFLPHYTTKED</sequence>
<evidence type="ECO:0000256" key="7">
    <source>
        <dbReference type="PIRSR" id="PIRSR000517-1"/>
    </source>
</evidence>
<dbReference type="Pfam" id="PF00155">
    <property type="entry name" value="Aminotran_1_2"/>
    <property type="match status" value="1"/>
</dbReference>
<dbReference type="Gene3D" id="3.90.1150.10">
    <property type="entry name" value="Aspartate Aminotransferase, domain 1"/>
    <property type="match status" value="1"/>
</dbReference>
<accession>A0A2Z6LRN0</accession>
<evidence type="ECO:0000256" key="4">
    <source>
        <dbReference type="ARBA" id="ARBA00022679"/>
    </source>
</evidence>
<dbReference type="SUPFAM" id="SSF53383">
    <property type="entry name" value="PLP-dependent transferases"/>
    <property type="match status" value="1"/>
</dbReference>
<dbReference type="InterPro" id="IPR015424">
    <property type="entry name" value="PyrdxlP-dep_Trfase"/>
</dbReference>